<name>A0A1Y2HEW9_9FUNG</name>
<evidence type="ECO:0000313" key="3">
    <source>
        <dbReference type="Proteomes" id="UP000193411"/>
    </source>
</evidence>
<keyword evidence="1" id="KW-1133">Transmembrane helix</keyword>
<dbReference type="EMBL" id="MCFL01000046">
    <property type="protein sequence ID" value="ORZ32441.1"/>
    <property type="molecule type" value="Genomic_DNA"/>
</dbReference>
<comment type="caution">
    <text evidence="2">The sequence shown here is derived from an EMBL/GenBank/DDBJ whole genome shotgun (WGS) entry which is preliminary data.</text>
</comment>
<accession>A0A1Y2HEW9</accession>
<sequence>MTLGHHVIVSYLSASQGASKTAPGAGAPGNRVGRGCSGGMVGHADVSSMDAKLTPRTQLMTAAATKAAGGGRPFSSITAESVHSESRPMFLYFLVISVIVAILASHSAILGVEAAGRRSFHCSECL</sequence>
<keyword evidence="1" id="KW-0812">Transmembrane</keyword>
<organism evidence="2 3">
    <name type="scientific">Catenaria anguillulae PL171</name>
    <dbReference type="NCBI Taxonomy" id="765915"/>
    <lineage>
        <taxon>Eukaryota</taxon>
        <taxon>Fungi</taxon>
        <taxon>Fungi incertae sedis</taxon>
        <taxon>Blastocladiomycota</taxon>
        <taxon>Blastocladiomycetes</taxon>
        <taxon>Blastocladiales</taxon>
        <taxon>Catenariaceae</taxon>
        <taxon>Catenaria</taxon>
    </lineage>
</organism>
<evidence type="ECO:0000313" key="2">
    <source>
        <dbReference type="EMBL" id="ORZ32441.1"/>
    </source>
</evidence>
<dbReference type="AlphaFoldDB" id="A0A1Y2HEW9"/>
<dbReference type="Proteomes" id="UP000193411">
    <property type="component" value="Unassembled WGS sequence"/>
</dbReference>
<keyword evidence="1" id="KW-0472">Membrane</keyword>
<proteinExistence type="predicted"/>
<gene>
    <name evidence="2" type="ORF">BCR44DRAFT_1440215</name>
</gene>
<evidence type="ECO:0000256" key="1">
    <source>
        <dbReference type="SAM" id="Phobius"/>
    </source>
</evidence>
<feature type="transmembrane region" description="Helical" evidence="1">
    <location>
        <begin position="90"/>
        <end position="112"/>
    </location>
</feature>
<keyword evidence="3" id="KW-1185">Reference proteome</keyword>
<reference evidence="2 3" key="1">
    <citation type="submission" date="2016-07" db="EMBL/GenBank/DDBJ databases">
        <title>Pervasive Adenine N6-methylation of Active Genes in Fungi.</title>
        <authorList>
            <consortium name="DOE Joint Genome Institute"/>
            <person name="Mondo S.J."/>
            <person name="Dannebaum R.O."/>
            <person name="Kuo R.C."/>
            <person name="Labutti K."/>
            <person name="Haridas S."/>
            <person name="Kuo A."/>
            <person name="Salamov A."/>
            <person name="Ahrendt S.R."/>
            <person name="Lipzen A."/>
            <person name="Sullivan W."/>
            <person name="Andreopoulos W.B."/>
            <person name="Clum A."/>
            <person name="Lindquist E."/>
            <person name="Daum C."/>
            <person name="Ramamoorthy G.K."/>
            <person name="Gryganskyi A."/>
            <person name="Culley D."/>
            <person name="Magnuson J.K."/>
            <person name="James T.Y."/>
            <person name="O'Malley M.A."/>
            <person name="Stajich J.E."/>
            <person name="Spatafora J.W."/>
            <person name="Visel A."/>
            <person name="Grigoriev I.V."/>
        </authorList>
    </citation>
    <scope>NUCLEOTIDE SEQUENCE [LARGE SCALE GENOMIC DNA]</scope>
    <source>
        <strain evidence="2 3">PL171</strain>
    </source>
</reference>
<protein>
    <submittedName>
        <fullName evidence="2">Uncharacterized protein</fullName>
    </submittedName>
</protein>